<dbReference type="AlphaFoldDB" id="A0A1R4GZQ1"/>
<reference evidence="3" key="1">
    <citation type="submission" date="2017-02" db="EMBL/GenBank/DDBJ databases">
        <authorList>
            <person name="Daims H."/>
        </authorList>
    </citation>
    <scope>NUCLEOTIDE SEQUENCE [LARGE SCALE GENOMIC DNA]</scope>
</reference>
<keyword evidence="3" id="KW-1185">Reference proteome</keyword>
<protein>
    <recommendedName>
        <fullName evidence="1">CHASE2 domain-containing protein</fullName>
    </recommendedName>
</protein>
<dbReference type="RefSeq" id="WP_087142124.1">
    <property type="nucleotide sequence ID" value="NZ_FUKI01000015.1"/>
</dbReference>
<feature type="domain" description="CHASE2" evidence="1">
    <location>
        <begin position="11"/>
        <end position="97"/>
    </location>
</feature>
<dbReference type="OrthoDB" id="9806704at2"/>
<sequence>MLSLEENIGLATLFQLRETVVAPKKVVIISVDKASAEILQLDDDPEKWPRSQYTRLVDKLNTYHPALIAFNIHFAKQSRPKEDSAFAKAIAAQKNILLTSYIRQFSVRAAPTLNELAYERTIHNRLRP</sequence>
<name>A0A1R4GZQ1_9GAMM</name>
<dbReference type="Proteomes" id="UP000195667">
    <property type="component" value="Unassembled WGS sequence"/>
</dbReference>
<dbReference type="EMBL" id="FUKI01000015">
    <property type="protein sequence ID" value="SJM89424.1"/>
    <property type="molecule type" value="Genomic_DNA"/>
</dbReference>
<proteinExistence type="predicted"/>
<evidence type="ECO:0000313" key="3">
    <source>
        <dbReference type="Proteomes" id="UP000195667"/>
    </source>
</evidence>
<gene>
    <name evidence="2" type="ORF">CRENPOLYSF1_1110001</name>
</gene>
<dbReference type="Pfam" id="PF05226">
    <property type="entry name" value="CHASE2"/>
    <property type="match status" value="1"/>
</dbReference>
<dbReference type="InterPro" id="IPR007890">
    <property type="entry name" value="CHASE2"/>
</dbReference>
<accession>A0A1R4GZQ1</accession>
<organism evidence="2 3">
    <name type="scientific">Crenothrix polyspora</name>
    <dbReference type="NCBI Taxonomy" id="360316"/>
    <lineage>
        <taxon>Bacteria</taxon>
        <taxon>Pseudomonadati</taxon>
        <taxon>Pseudomonadota</taxon>
        <taxon>Gammaproteobacteria</taxon>
        <taxon>Methylococcales</taxon>
        <taxon>Crenotrichaceae</taxon>
        <taxon>Crenothrix</taxon>
    </lineage>
</organism>
<evidence type="ECO:0000259" key="1">
    <source>
        <dbReference type="Pfam" id="PF05226"/>
    </source>
</evidence>
<evidence type="ECO:0000313" key="2">
    <source>
        <dbReference type="EMBL" id="SJM89424.1"/>
    </source>
</evidence>